<dbReference type="SUPFAM" id="SSF55961">
    <property type="entry name" value="Bet v1-like"/>
    <property type="match status" value="1"/>
</dbReference>
<sequence length="159" mass="18344">MNIKITYHSGIYTLEAKQQLNCDLQTAWDFFGTPENLQAITPNNMGFEITSGADGKIYPGKIITYTISIFPVIKSKWVTEITQIAMLQYFIDEQRNGPYTLWHHEHHFENKNNGVLMTDIVSYKLPAGFLGRSFAGKMVAKKLKEIFSFRYEVLHNRFA</sequence>
<protein>
    <submittedName>
        <fullName evidence="1">SRPBCC family protein</fullName>
    </submittedName>
</protein>
<organism evidence="1 2">
    <name type="scientific">Niabella ginsengisoli</name>
    <dbReference type="NCBI Taxonomy" id="522298"/>
    <lineage>
        <taxon>Bacteria</taxon>
        <taxon>Pseudomonadati</taxon>
        <taxon>Bacteroidota</taxon>
        <taxon>Chitinophagia</taxon>
        <taxon>Chitinophagales</taxon>
        <taxon>Chitinophagaceae</taxon>
        <taxon>Niabella</taxon>
    </lineage>
</organism>
<reference evidence="1 2" key="1">
    <citation type="submission" date="2022-02" db="EMBL/GenBank/DDBJ databases">
        <authorList>
            <person name="Min J."/>
        </authorList>
    </citation>
    <scope>NUCLEOTIDE SEQUENCE [LARGE SCALE GENOMIC DNA]</scope>
    <source>
        <strain evidence="1 2">GR10-1</strain>
    </source>
</reference>
<gene>
    <name evidence="1" type="ORF">MKP09_19955</name>
</gene>
<dbReference type="RefSeq" id="WP_240832042.1">
    <property type="nucleotide sequence ID" value="NZ_JAKWBL010000004.1"/>
</dbReference>
<dbReference type="CDD" id="cd07820">
    <property type="entry name" value="SRPBCC_3"/>
    <property type="match status" value="1"/>
</dbReference>
<dbReference type="Proteomes" id="UP001202248">
    <property type="component" value="Unassembled WGS sequence"/>
</dbReference>
<dbReference type="InterPro" id="IPR023393">
    <property type="entry name" value="START-like_dom_sf"/>
</dbReference>
<comment type="caution">
    <text evidence="1">The sequence shown here is derived from an EMBL/GenBank/DDBJ whole genome shotgun (WGS) entry which is preliminary data.</text>
</comment>
<accession>A0ABS9SNU0</accession>
<evidence type="ECO:0000313" key="2">
    <source>
        <dbReference type="Proteomes" id="UP001202248"/>
    </source>
</evidence>
<keyword evidence="2" id="KW-1185">Reference proteome</keyword>
<proteinExistence type="predicted"/>
<dbReference type="EMBL" id="JAKWBL010000004">
    <property type="protein sequence ID" value="MCH5600025.1"/>
    <property type="molecule type" value="Genomic_DNA"/>
</dbReference>
<dbReference type="Gene3D" id="3.30.530.20">
    <property type="match status" value="1"/>
</dbReference>
<name>A0ABS9SNU0_9BACT</name>
<evidence type="ECO:0000313" key="1">
    <source>
        <dbReference type="EMBL" id="MCH5600025.1"/>
    </source>
</evidence>